<accession>A0A8J3Q6M2</accession>
<dbReference type="EMBL" id="BONY01000012">
    <property type="protein sequence ID" value="GIH04352.1"/>
    <property type="molecule type" value="Genomic_DNA"/>
</dbReference>
<feature type="domain" description="Nudix hydrolase" evidence="3">
    <location>
        <begin position="1"/>
        <end position="99"/>
    </location>
</feature>
<dbReference type="Proteomes" id="UP000612899">
    <property type="component" value="Unassembled WGS sequence"/>
</dbReference>
<feature type="compositionally biased region" description="Low complexity" evidence="2">
    <location>
        <begin position="1"/>
        <end position="15"/>
    </location>
</feature>
<name>A0A8J3Q6M2_9ACTN</name>
<dbReference type="Gene3D" id="3.90.79.10">
    <property type="entry name" value="Nucleoside Triphosphate Pyrophosphohydrolase"/>
    <property type="match status" value="1"/>
</dbReference>
<dbReference type="InterPro" id="IPR000086">
    <property type="entry name" value="NUDIX_hydrolase_dom"/>
</dbReference>
<evidence type="ECO:0000256" key="1">
    <source>
        <dbReference type="ARBA" id="ARBA00022801"/>
    </source>
</evidence>
<sequence length="104" mass="11264">MGAIEPAEAPIAAAARETEEETGWRPGPLRFLMYDEPMNGLLNTCNHIYLAETADHIGSPSEGFESDHVAWVPLAKLPDLIRDRQIVGGTTIAALLMAAREHGV</sequence>
<dbReference type="PROSITE" id="PS51462">
    <property type="entry name" value="NUDIX"/>
    <property type="match status" value="1"/>
</dbReference>
<reference evidence="4" key="1">
    <citation type="submission" date="2021-01" db="EMBL/GenBank/DDBJ databases">
        <title>Whole genome shotgun sequence of Rhizocola hellebori NBRC 109834.</title>
        <authorList>
            <person name="Komaki H."/>
            <person name="Tamura T."/>
        </authorList>
    </citation>
    <scope>NUCLEOTIDE SEQUENCE</scope>
    <source>
        <strain evidence="4">NBRC 109834</strain>
    </source>
</reference>
<evidence type="ECO:0000259" key="3">
    <source>
        <dbReference type="PROSITE" id="PS51462"/>
    </source>
</evidence>
<evidence type="ECO:0000313" key="4">
    <source>
        <dbReference type="EMBL" id="GIH04352.1"/>
    </source>
</evidence>
<organism evidence="4 5">
    <name type="scientific">Rhizocola hellebori</name>
    <dbReference type="NCBI Taxonomy" id="1392758"/>
    <lineage>
        <taxon>Bacteria</taxon>
        <taxon>Bacillati</taxon>
        <taxon>Actinomycetota</taxon>
        <taxon>Actinomycetes</taxon>
        <taxon>Micromonosporales</taxon>
        <taxon>Micromonosporaceae</taxon>
        <taxon>Rhizocola</taxon>
    </lineage>
</organism>
<feature type="region of interest" description="Disordered" evidence="2">
    <location>
        <begin position="1"/>
        <end position="27"/>
    </location>
</feature>
<gene>
    <name evidence="4" type="ORF">Rhe02_24190</name>
</gene>
<dbReference type="InterPro" id="IPR020084">
    <property type="entry name" value="NUDIX_hydrolase_CS"/>
</dbReference>
<keyword evidence="1" id="KW-0378">Hydrolase</keyword>
<keyword evidence="5" id="KW-1185">Reference proteome</keyword>
<dbReference type="AlphaFoldDB" id="A0A8J3Q6M2"/>
<dbReference type="Pfam" id="PF00293">
    <property type="entry name" value="NUDIX"/>
    <property type="match status" value="1"/>
</dbReference>
<dbReference type="SUPFAM" id="SSF55811">
    <property type="entry name" value="Nudix"/>
    <property type="match status" value="1"/>
</dbReference>
<proteinExistence type="predicted"/>
<dbReference type="InterPro" id="IPR015797">
    <property type="entry name" value="NUDIX_hydrolase-like_dom_sf"/>
</dbReference>
<evidence type="ECO:0000256" key="2">
    <source>
        <dbReference type="SAM" id="MobiDB-lite"/>
    </source>
</evidence>
<protein>
    <recommendedName>
        <fullName evidence="3">Nudix hydrolase domain-containing protein</fullName>
    </recommendedName>
</protein>
<evidence type="ECO:0000313" key="5">
    <source>
        <dbReference type="Proteomes" id="UP000612899"/>
    </source>
</evidence>
<dbReference type="GO" id="GO:0016787">
    <property type="term" value="F:hydrolase activity"/>
    <property type="evidence" value="ECO:0007669"/>
    <property type="project" value="UniProtKB-KW"/>
</dbReference>
<dbReference type="PROSITE" id="PS00893">
    <property type="entry name" value="NUDIX_BOX"/>
    <property type="match status" value="1"/>
</dbReference>
<comment type="caution">
    <text evidence="4">The sequence shown here is derived from an EMBL/GenBank/DDBJ whole genome shotgun (WGS) entry which is preliminary data.</text>
</comment>